<evidence type="ECO:0000256" key="3">
    <source>
        <dbReference type="ARBA" id="ARBA00022475"/>
    </source>
</evidence>
<keyword evidence="3" id="KW-1003">Cell membrane</keyword>
<feature type="transmembrane region" description="Helical" evidence="7">
    <location>
        <begin position="140"/>
        <end position="158"/>
    </location>
</feature>
<evidence type="ECO:0000256" key="2">
    <source>
        <dbReference type="ARBA" id="ARBA00010792"/>
    </source>
</evidence>
<dbReference type="Proteomes" id="UP000199220">
    <property type="component" value="Unassembled WGS sequence"/>
</dbReference>
<gene>
    <name evidence="9" type="ORF">SAMN04488554_0994</name>
</gene>
<keyword evidence="6 7" id="KW-0472">Membrane</keyword>
<evidence type="ECO:0000256" key="1">
    <source>
        <dbReference type="ARBA" id="ARBA00004651"/>
    </source>
</evidence>
<dbReference type="GO" id="GO:0005886">
    <property type="term" value="C:plasma membrane"/>
    <property type="evidence" value="ECO:0007669"/>
    <property type="project" value="UniProtKB-SubCell"/>
</dbReference>
<evidence type="ECO:0000256" key="7">
    <source>
        <dbReference type="SAM" id="Phobius"/>
    </source>
</evidence>
<dbReference type="PANTHER" id="PTHR42709:SF6">
    <property type="entry name" value="UNDECAPRENYL PHOSPHATE TRANSPORTER A"/>
    <property type="match status" value="1"/>
</dbReference>
<dbReference type="InterPro" id="IPR051311">
    <property type="entry name" value="DedA_domain"/>
</dbReference>
<dbReference type="EMBL" id="FNTX01000001">
    <property type="protein sequence ID" value="SED89606.1"/>
    <property type="molecule type" value="Genomic_DNA"/>
</dbReference>
<dbReference type="Pfam" id="PF09335">
    <property type="entry name" value="VTT_dom"/>
    <property type="match status" value="1"/>
</dbReference>
<evidence type="ECO:0000313" key="9">
    <source>
        <dbReference type="EMBL" id="SED89606.1"/>
    </source>
</evidence>
<feature type="domain" description="VTT" evidence="8">
    <location>
        <begin position="36"/>
        <end position="160"/>
    </location>
</feature>
<reference evidence="10" key="1">
    <citation type="submission" date="2016-10" db="EMBL/GenBank/DDBJ databases">
        <authorList>
            <person name="Varghese N."/>
            <person name="Submissions S."/>
        </authorList>
    </citation>
    <scope>NUCLEOTIDE SEQUENCE [LARGE SCALE GENOMIC DNA]</scope>
    <source>
        <strain evidence="10">DSM 21368</strain>
    </source>
</reference>
<evidence type="ECO:0000259" key="8">
    <source>
        <dbReference type="Pfam" id="PF09335"/>
    </source>
</evidence>
<feature type="transmembrane region" description="Helical" evidence="7">
    <location>
        <begin position="56"/>
        <end position="76"/>
    </location>
</feature>
<comment type="subcellular location">
    <subcellularLocation>
        <location evidence="1">Cell membrane</location>
        <topology evidence="1">Multi-pass membrane protein</topology>
    </subcellularLocation>
</comment>
<keyword evidence="10" id="KW-1185">Reference proteome</keyword>
<name>A0A1H5EF38_9MICO</name>
<proteinExistence type="inferred from homology"/>
<evidence type="ECO:0000256" key="4">
    <source>
        <dbReference type="ARBA" id="ARBA00022692"/>
    </source>
</evidence>
<keyword evidence="5 7" id="KW-1133">Transmembrane helix</keyword>
<comment type="similarity">
    <text evidence="2">Belongs to the DedA family.</text>
</comment>
<feature type="transmembrane region" description="Helical" evidence="7">
    <location>
        <begin position="178"/>
        <end position="195"/>
    </location>
</feature>
<feature type="transmembrane region" description="Helical" evidence="7">
    <location>
        <begin position="12"/>
        <end position="36"/>
    </location>
</feature>
<dbReference type="OrthoDB" id="9796672at2"/>
<sequence>MDAFLAGLADQFGPLLLLLGGVFAFAESALGLGLAFPGETAVLALGAATTTGADVAWALGVVAVGASLGDHVGYLIGRKLGPALRESALVRRIGVRHWDAGSRMMGTYGTWAIAGSRLLPGVRTVVPAVAGAAGVTYRSFVLGSLLGAASWSGLWVGAGATARTALPEMARTLGTAGWIAVGVLALAAVVAVLVVRHRRNSREKALR</sequence>
<dbReference type="InterPro" id="IPR032816">
    <property type="entry name" value="VTT_dom"/>
</dbReference>
<dbReference type="RefSeq" id="WP_089771950.1">
    <property type="nucleotide sequence ID" value="NZ_FNTX01000001.1"/>
</dbReference>
<evidence type="ECO:0000313" key="10">
    <source>
        <dbReference type="Proteomes" id="UP000199220"/>
    </source>
</evidence>
<keyword evidence="4 7" id="KW-0812">Transmembrane</keyword>
<dbReference type="AlphaFoldDB" id="A0A1H5EF38"/>
<accession>A0A1H5EF38</accession>
<dbReference type="STRING" id="648782.SAMN04488554_0994"/>
<organism evidence="9 10">
    <name type="scientific">Ruania alba</name>
    <dbReference type="NCBI Taxonomy" id="648782"/>
    <lineage>
        <taxon>Bacteria</taxon>
        <taxon>Bacillati</taxon>
        <taxon>Actinomycetota</taxon>
        <taxon>Actinomycetes</taxon>
        <taxon>Micrococcales</taxon>
        <taxon>Ruaniaceae</taxon>
        <taxon>Ruania</taxon>
    </lineage>
</organism>
<evidence type="ECO:0000256" key="5">
    <source>
        <dbReference type="ARBA" id="ARBA00022989"/>
    </source>
</evidence>
<evidence type="ECO:0000256" key="6">
    <source>
        <dbReference type="ARBA" id="ARBA00023136"/>
    </source>
</evidence>
<protein>
    <submittedName>
        <fullName evidence="9">Membrane protein DedA, SNARE-associated domain</fullName>
    </submittedName>
</protein>
<dbReference type="PANTHER" id="PTHR42709">
    <property type="entry name" value="ALKALINE PHOSPHATASE LIKE PROTEIN"/>
    <property type="match status" value="1"/>
</dbReference>